<gene>
    <name evidence="1" type="ORF">HERILL_LOCUS8247</name>
</gene>
<reference evidence="1 2" key="1">
    <citation type="submission" date="2020-11" db="EMBL/GenBank/DDBJ databases">
        <authorList>
            <person name="Wallbank WR R."/>
            <person name="Pardo Diaz C."/>
            <person name="Kozak K."/>
            <person name="Martin S."/>
            <person name="Jiggins C."/>
            <person name="Moest M."/>
            <person name="Warren A I."/>
            <person name="Generalovic N T."/>
            <person name="Byers J.R.P. K."/>
            <person name="Montejo-Kovacevich G."/>
            <person name="Yen C E."/>
        </authorList>
    </citation>
    <scope>NUCLEOTIDE SEQUENCE [LARGE SCALE GENOMIC DNA]</scope>
</reference>
<evidence type="ECO:0000313" key="2">
    <source>
        <dbReference type="Proteomes" id="UP000594454"/>
    </source>
</evidence>
<dbReference type="Proteomes" id="UP000594454">
    <property type="component" value="Chromosome 3"/>
</dbReference>
<keyword evidence="2" id="KW-1185">Reference proteome</keyword>
<proteinExistence type="predicted"/>
<dbReference type="AlphaFoldDB" id="A0A7R8UR03"/>
<accession>A0A7R8UR03</accession>
<sequence length="103" mass="11881">MEEQKESTQGVACRENEKLQYEGTSEVVEKIAETTKQLRDCPEESQERKEGSAVCQNVKLVLEKVSNQEVKEHENVNEILKPMEEMVQEVEKQQKEVDNLQSS</sequence>
<dbReference type="InParanoid" id="A0A7R8UR03"/>
<dbReference type="EMBL" id="LR899011">
    <property type="protein sequence ID" value="CAD7085401.1"/>
    <property type="molecule type" value="Genomic_DNA"/>
</dbReference>
<evidence type="ECO:0000313" key="1">
    <source>
        <dbReference type="EMBL" id="CAD7085401.1"/>
    </source>
</evidence>
<organism evidence="1 2">
    <name type="scientific">Hermetia illucens</name>
    <name type="common">Black soldier fly</name>
    <dbReference type="NCBI Taxonomy" id="343691"/>
    <lineage>
        <taxon>Eukaryota</taxon>
        <taxon>Metazoa</taxon>
        <taxon>Ecdysozoa</taxon>
        <taxon>Arthropoda</taxon>
        <taxon>Hexapoda</taxon>
        <taxon>Insecta</taxon>
        <taxon>Pterygota</taxon>
        <taxon>Neoptera</taxon>
        <taxon>Endopterygota</taxon>
        <taxon>Diptera</taxon>
        <taxon>Brachycera</taxon>
        <taxon>Stratiomyomorpha</taxon>
        <taxon>Stratiomyidae</taxon>
        <taxon>Hermetiinae</taxon>
        <taxon>Hermetia</taxon>
    </lineage>
</organism>
<name>A0A7R8UR03_HERIL</name>
<protein>
    <submittedName>
        <fullName evidence="1">Uncharacterized protein</fullName>
    </submittedName>
</protein>